<keyword evidence="1" id="KW-0378">Hydrolase</keyword>
<dbReference type="InterPro" id="IPR013094">
    <property type="entry name" value="AB_hydrolase_3"/>
</dbReference>
<dbReference type="SUPFAM" id="SSF53474">
    <property type="entry name" value="alpha/beta-Hydrolases"/>
    <property type="match status" value="1"/>
</dbReference>
<reference evidence="4" key="1">
    <citation type="submission" date="2021-02" db="EMBL/GenBank/DDBJ databases">
        <title>Genome sequence Cadophora malorum strain M34.</title>
        <authorList>
            <person name="Stefanovic E."/>
            <person name="Vu D."/>
            <person name="Scully C."/>
            <person name="Dijksterhuis J."/>
            <person name="Roader J."/>
            <person name="Houbraken J."/>
        </authorList>
    </citation>
    <scope>NUCLEOTIDE SEQUENCE</scope>
    <source>
        <strain evidence="4">M34</strain>
    </source>
</reference>
<keyword evidence="2" id="KW-0472">Membrane</keyword>
<dbReference type="PANTHER" id="PTHR48081:SF8">
    <property type="entry name" value="ALPHA_BETA HYDROLASE FOLD-3 DOMAIN-CONTAINING PROTEIN-RELATED"/>
    <property type="match status" value="1"/>
</dbReference>
<keyword evidence="5" id="KW-1185">Reference proteome</keyword>
<dbReference type="Gene3D" id="3.40.50.1820">
    <property type="entry name" value="alpha/beta hydrolase"/>
    <property type="match status" value="1"/>
</dbReference>
<dbReference type="Proteomes" id="UP000664132">
    <property type="component" value="Unassembled WGS sequence"/>
</dbReference>
<dbReference type="AlphaFoldDB" id="A0A8H7TB11"/>
<evidence type="ECO:0000259" key="3">
    <source>
        <dbReference type="Pfam" id="PF07859"/>
    </source>
</evidence>
<evidence type="ECO:0000256" key="1">
    <source>
        <dbReference type="ARBA" id="ARBA00022801"/>
    </source>
</evidence>
<dbReference type="PANTHER" id="PTHR48081">
    <property type="entry name" value="AB HYDROLASE SUPERFAMILY PROTEIN C4A8.06C"/>
    <property type="match status" value="1"/>
</dbReference>
<dbReference type="EMBL" id="JAFJYH010000219">
    <property type="protein sequence ID" value="KAG4415533.1"/>
    <property type="molecule type" value="Genomic_DNA"/>
</dbReference>
<keyword evidence="2" id="KW-0812">Transmembrane</keyword>
<dbReference type="GO" id="GO:0016787">
    <property type="term" value="F:hydrolase activity"/>
    <property type="evidence" value="ECO:0007669"/>
    <property type="project" value="UniProtKB-KW"/>
</dbReference>
<sequence>MRTKYLDDESVRAWQRTSSTTEHLIRCTRVFYVLGFLPLNLLLISADVFFGKTQYGLRQWSWKTRTFRFLIVNVVWALNPGTRPVMDVLSKKARSSTGSLKPDQGAHRASYVEVPPRPDKLFGDAIHPSVAPEEVPCFWQWLESMPSPLLDISPDQRANQKVMMYFVGGAMVQGHPIQSPLPYVLMATTSIPIFGVNFRKAITPATAFPAALQDAVAAFYYLLAQGYSAKNICIMGDSGGAGIVLTTLLYLRRHELDLPGSSALLSPFVDLVDDFLGDSEKLKYDVLNPEILSSAAYQYTQNRLDLRATLLSPARDNLPEGYTFAGLPPTIIDYGDTEIFAHGIRRLAQAIKKSGVQVVVVEGKGGVHCYWYDAAEEIASGIFRKLSSCLDTD</sequence>
<gene>
    <name evidence="4" type="ORF">IFR04_011345</name>
</gene>
<organism evidence="4 5">
    <name type="scientific">Cadophora malorum</name>
    <dbReference type="NCBI Taxonomy" id="108018"/>
    <lineage>
        <taxon>Eukaryota</taxon>
        <taxon>Fungi</taxon>
        <taxon>Dikarya</taxon>
        <taxon>Ascomycota</taxon>
        <taxon>Pezizomycotina</taxon>
        <taxon>Leotiomycetes</taxon>
        <taxon>Helotiales</taxon>
        <taxon>Ploettnerulaceae</taxon>
        <taxon>Cadophora</taxon>
    </lineage>
</organism>
<evidence type="ECO:0000313" key="4">
    <source>
        <dbReference type="EMBL" id="KAG4415533.1"/>
    </source>
</evidence>
<proteinExistence type="predicted"/>
<dbReference type="OrthoDB" id="2152029at2759"/>
<feature type="transmembrane region" description="Helical" evidence="2">
    <location>
        <begin position="30"/>
        <end position="50"/>
    </location>
</feature>
<name>A0A8H7TB11_9HELO</name>
<dbReference type="InterPro" id="IPR029058">
    <property type="entry name" value="AB_hydrolase_fold"/>
</dbReference>
<accession>A0A8H7TB11</accession>
<keyword evidence="2" id="KW-1133">Transmembrane helix</keyword>
<protein>
    <recommendedName>
        <fullName evidence="3">Alpha/beta hydrolase fold-3 domain-containing protein</fullName>
    </recommendedName>
</protein>
<dbReference type="InterPro" id="IPR050300">
    <property type="entry name" value="GDXG_lipolytic_enzyme"/>
</dbReference>
<evidence type="ECO:0000313" key="5">
    <source>
        <dbReference type="Proteomes" id="UP000664132"/>
    </source>
</evidence>
<feature type="domain" description="Alpha/beta hydrolase fold-3" evidence="3">
    <location>
        <begin position="164"/>
        <end position="371"/>
    </location>
</feature>
<evidence type="ECO:0000256" key="2">
    <source>
        <dbReference type="SAM" id="Phobius"/>
    </source>
</evidence>
<comment type="caution">
    <text evidence="4">The sequence shown here is derived from an EMBL/GenBank/DDBJ whole genome shotgun (WGS) entry which is preliminary data.</text>
</comment>
<dbReference type="Pfam" id="PF07859">
    <property type="entry name" value="Abhydrolase_3"/>
    <property type="match status" value="1"/>
</dbReference>